<evidence type="ECO:0000259" key="13">
    <source>
        <dbReference type="PROSITE" id="PS50056"/>
    </source>
</evidence>
<dbReference type="InterPro" id="IPR029021">
    <property type="entry name" value="Prot-tyrosine_phosphatase-like"/>
</dbReference>
<evidence type="ECO:0000259" key="12">
    <source>
        <dbReference type="PROSITE" id="PS50054"/>
    </source>
</evidence>
<dbReference type="GO" id="GO:0005634">
    <property type="term" value="C:nucleus"/>
    <property type="evidence" value="ECO:0007669"/>
    <property type="project" value="UniProtKB-SubCell"/>
</dbReference>
<dbReference type="EMBL" id="EAAA01000286">
    <property type="status" value="NOT_ANNOTATED_CDS"/>
    <property type="molecule type" value="Genomic_DNA"/>
</dbReference>
<evidence type="ECO:0000256" key="1">
    <source>
        <dbReference type="ARBA" id="ARBA00004123"/>
    </source>
</evidence>
<gene>
    <name evidence="14" type="primary">LOC100182135</name>
</gene>
<dbReference type="OMA" id="IAQITPC"/>
<dbReference type="Ensembl" id="ENSCINT00000016346.3">
    <property type="protein sequence ID" value="ENSCINP00000016346.3"/>
    <property type="gene ID" value="ENSCING00000007989.3"/>
</dbReference>
<keyword evidence="6" id="KW-0999">Mitochondrion inner membrane</keyword>
<evidence type="ECO:0000256" key="10">
    <source>
        <dbReference type="ARBA" id="ARBA00023136"/>
    </source>
</evidence>
<dbReference type="PROSITE" id="PS50054">
    <property type="entry name" value="TYR_PHOSPHATASE_DUAL"/>
    <property type="match status" value="1"/>
</dbReference>
<dbReference type="EC" id="3.1.3.16" evidence="4"/>
<dbReference type="PANTHER" id="PTHR46495">
    <property type="entry name" value="DUAL SPECIFICITY PROTEIN PHOSPHATASE 21"/>
    <property type="match status" value="1"/>
</dbReference>
<dbReference type="CDD" id="cd14514">
    <property type="entry name" value="DUSP14-like"/>
    <property type="match status" value="1"/>
</dbReference>
<reference evidence="15" key="1">
    <citation type="journal article" date="2002" name="Science">
        <title>The draft genome of Ciona intestinalis: insights into chordate and vertebrate origins.</title>
        <authorList>
            <person name="Dehal P."/>
            <person name="Satou Y."/>
            <person name="Campbell R.K."/>
            <person name="Chapman J."/>
            <person name="Degnan B."/>
            <person name="De Tomaso A."/>
            <person name="Davidson B."/>
            <person name="Di Gregorio A."/>
            <person name="Gelpke M."/>
            <person name="Goodstein D.M."/>
            <person name="Harafuji N."/>
            <person name="Hastings K.E."/>
            <person name="Ho I."/>
            <person name="Hotta K."/>
            <person name="Huang W."/>
            <person name="Kawashima T."/>
            <person name="Lemaire P."/>
            <person name="Martinez D."/>
            <person name="Meinertzhagen I.A."/>
            <person name="Necula S."/>
            <person name="Nonaka M."/>
            <person name="Putnam N."/>
            <person name="Rash S."/>
            <person name="Saiga H."/>
            <person name="Satake M."/>
            <person name="Terry A."/>
            <person name="Yamada L."/>
            <person name="Wang H.G."/>
            <person name="Awazu S."/>
            <person name="Azumi K."/>
            <person name="Boore J."/>
            <person name="Branno M."/>
            <person name="Chin-Bow S."/>
            <person name="DeSantis R."/>
            <person name="Doyle S."/>
            <person name="Francino P."/>
            <person name="Keys D.N."/>
            <person name="Haga S."/>
            <person name="Hayashi H."/>
            <person name="Hino K."/>
            <person name="Imai K.S."/>
            <person name="Inaba K."/>
            <person name="Kano S."/>
            <person name="Kobayashi K."/>
            <person name="Kobayashi M."/>
            <person name="Lee B.I."/>
            <person name="Makabe K.W."/>
            <person name="Manohar C."/>
            <person name="Matassi G."/>
            <person name="Medina M."/>
            <person name="Mochizuki Y."/>
            <person name="Mount S."/>
            <person name="Morishita T."/>
            <person name="Miura S."/>
            <person name="Nakayama A."/>
            <person name="Nishizaka S."/>
            <person name="Nomoto H."/>
            <person name="Ohta F."/>
            <person name="Oishi K."/>
            <person name="Rigoutsos I."/>
            <person name="Sano M."/>
            <person name="Sasaki A."/>
            <person name="Sasakura Y."/>
            <person name="Shoguchi E."/>
            <person name="Shin-i T."/>
            <person name="Spagnuolo A."/>
            <person name="Stainier D."/>
            <person name="Suzuki M.M."/>
            <person name="Tassy O."/>
            <person name="Takatori N."/>
            <person name="Tokuoka M."/>
            <person name="Yagi K."/>
            <person name="Yoshizaki F."/>
            <person name="Wada S."/>
            <person name="Zhang C."/>
            <person name="Hyatt P.D."/>
            <person name="Larimer F."/>
            <person name="Detter C."/>
            <person name="Doggett N."/>
            <person name="Glavina T."/>
            <person name="Hawkins T."/>
            <person name="Richardson P."/>
            <person name="Lucas S."/>
            <person name="Kohara Y."/>
            <person name="Levine M."/>
            <person name="Satoh N."/>
            <person name="Rokhsar D.S."/>
        </authorList>
    </citation>
    <scope>NUCLEOTIDE SEQUENCE [LARGE SCALE GENOMIC DNA]</scope>
</reference>
<name>F6W4Z8_CIOIN</name>
<evidence type="ECO:0000256" key="5">
    <source>
        <dbReference type="ARBA" id="ARBA00022490"/>
    </source>
</evidence>
<feature type="domain" description="Tyrosine-protein phosphatase" evidence="12">
    <location>
        <begin position="4"/>
        <end position="146"/>
    </location>
</feature>
<evidence type="ECO:0000256" key="4">
    <source>
        <dbReference type="ARBA" id="ARBA00013081"/>
    </source>
</evidence>
<evidence type="ECO:0000256" key="6">
    <source>
        <dbReference type="ARBA" id="ARBA00022792"/>
    </source>
</evidence>
<dbReference type="Proteomes" id="UP000008144">
    <property type="component" value="Chromosome 1"/>
</dbReference>
<dbReference type="PRINTS" id="PR01910">
    <property type="entry name" value="ADSPHPHTASEB"/>
</dbReference>
<dbReference type="PROSITE" id="PS50056">
    <property type="entry name" value="TYR_PHOSPHATASE_2"/>
    <property type="match status" value="1"/>
</dbReference>
<evidence type="ECO:0000313" key="15">
    <source>
        <dbReference type="Proteomes" id="UP000008144"/>
    </source>
</evidence>
<evidence type="ECO:0000256" key="3">
    <source>
        <dbReference type="ARBA" id="ARBA00004637"/>
    </source>
</evidence>
<dbReference type="InterPro" id="IPR016130">
    <property type="entry name" value="Tyr_Pase_AS"/>
</dbReference>
<evidence type="ECO:0000256" key="9">
    <source>
        <dbReference type="ARBA" id="ARBA00023128"/>
    </source>
</evidence>
<reference evidence="14" key="3">
    <citation type="submission" date="2025-08" db="UniProtKB">
        <authorList>
            <consortium name="Ensembl"/>
        </authorList>
    </citation>
    <scope>IDENTIFICATION</scope>
</reference>
<proteinExistence type="predicted"/>
<reference evidence="14" key="2">
    <citation type="journal article" date="2008" name="Genome Biol.">
        <title>Improved genome assembly and evidence-based global gene model set for the chordate Ciona intestinalis: new insight into intron and operon populations.</title>
        <authorList>
            <person name="Satou Y."/>
            <person name="Mineta K."/>
            <person name="Ogasawara M."/>
            <person name="Sasakura Y."/>
            <person name="Shoguchi E."/>
            <person name="Ueno K."/>
            <person name="Yamada L."/>
            <person name="Matsumoto J."/>
            <person name="Wasserscheid J."/>
            <person name="Dewar K."/>
            <person name="Wiley G.B."/>
            <person name="Macmil S.L."/>
            <person name="Roe B.A."/>
            <person name="Zeller R.W."/>
            <person name="Hastings K.E."/>
            <person name="Lemaire P."/>
            <person name="Lindquist E."/>
            <person name="Endo T."/>
            <person name="Hotta K."/>
            <person name="Inaba K."/>
        </authorList>
    </citation>
    <scope>NUCLEOTIDE SEQUENCE [LARGE SCALE GENOMIC DNA]</scope>
    <source>
        <strain evidence="14">wild type</strain>
    </source>
</reference>
<dbReference type="InterPro" id="IPR000340">
    <property type="entry name" value="Dual-sp_phosphatase_cat-dom"/>
</dbReference>
<dbReference type="PROSITE" id="PS00383">
    <property type="entry name" value="TYR_PHOSPHATASE_1"/>
    <property type="match status" value="1"/>
</dbReference>
<dbReference type="GO" id="GO:0004722">
    <property type="term" value="F:protein serine/threonine phosphatase activity"/>
    <property type="evidence" value="ECO:0007669"/>
    <property type="project" value="UniProtKB-EC"/>
</dbReference>
<reference evidence="14" key="4">
    <citation type="submission" date="2025-09" db="UniProtKB">
        <authorList>
            <consortium name="Ensembl"/>
        </authorList>
    </citation>
    <scope>IDENTIFICATION</scope>
</reference>
<dbReference type="InterPro" id="IPR020422">
    <property type="entry name" value="TYR_PHOSPHATASE_DUAL_dom"/>
</dbReference>
<accession>F6W4Z8</accession>
<dbReference type="SMART" id="SM00195">
    <property type="entry name" value="DSPc"/>
    <property type="match status" value="1"/>
</dbReference>
<keyword evidence="11" id="KW-0539">Nucleus</keyword>
<keyword evidence="8" id="KW-0904">Protein phosphatase</keyword>
<dbReference type="GO" id="GO:0005743">
    <property type="term" value="C:mitochondrial inner membrane"/>
    <property type="evidence" value="ECO:0007669"/>
    <property type="project" value="UniProtKB-SubCell"/>
</dbReference>
<protein>
    <recommendedName>
        <fullName evidence="4">protein-serine/threonine phosphatase</fullName>
        <ecNumber evidence="4">3.1.3.16</ecNumber>
    </recommendedName>
</protein>
<keyword evidence="5" id="KW-0963">Cytoplasm</keyword>
<keyword evidence="10" id="KW-0472">Membrane</keyword>
<feature type="domain" description="Tyrosine specific protein phosphatases" evidence="13">
    <location>
        <begin position="66"/>
        <end position="125"/>
    </location>
</feature>
<dbReference type="InterPro" id="IPR020420">
    <property type="entry name" value="Atypical_DUSP_subfamB"/>
</dbReference>
<dbReference type="Gene3D" id="3.90.190.10">
    <property type="entry name" value="Protein tyrosine phosphatase superfamily"/>
    <property type="match status" value="1"/>
</dbReference>
<dbReference type="InterPro" id="IPR000387">
    <property type="entry name" value="Tyr_Pase_dom"/>
</dbReference>
<keyword evidence="9" id="KW-0496">Mitochondrion</keyword>
<dbReference type="SUPFAM" id="SSF52799">
    <property type="entry name" value="(Phosphotyrosine protein) phosphatases II"/>
    <property type="match status" value="1"/>
</dbReference>
<evidence type="ECO:0000256" key="7">
    <source>
        <dbReference type="ARBA" id="ARBA00022801"/>
    </source>
</evidence>
<organism evidence="14 15">
    <name type="scientific">Ciona intestinalis</name>
    <name type="common">Transparent sea squirt</name>
    <name type="synonym">Ascidia intestinalis</name>
    <dbReference type="NCBI Taxonomy" id="7719"/>
    <lineage>
        <taxon>Eukaryota</taxon>
        <taxon>Metazoa</taxon>
        <taxon>Chordata</taxon>
        <taxon>Tunicata</taxon>
        <taxon>Ascidiacea</taxon>
        <taxon>Phlebobranchia</taxon>
        <taxon>Cionidae</taxon>
        <taxon>Ciona</taxon>
    </lineage>
</organism>
<dbReference type="GeneTree" id="ENSGT00940000170062"/>
<dbReference type="PANTHER" id="PTHR46495:SF1">
    <property type="entry name" value="DUAL SPECIFICITY PHOSPHATASE 21"/>
    <property type="match status" value="1"/>
</dbReference>
<dbReference type="HOGENOM" id="CLU_027074_3_2_1"/>
<dbReference type="AlphaFoldDB" id="F6W4Z8"/>
<evidence type="ECO:0000313" key="14">
    <source>
        <dbReference type="Ensembl" id="ENSCINP00000016346.3"/>
    </source>
</evidence>
<evidence type="ECO:0000256" key="2">
    <source>
        <dbReference type="ARBA" id="ARBA00004496"/>
    </source>
</evidence>
<dbReference type="InParanoid" id="F6W4Z8"/>
<comment type="subcellular location">
    <subcellularLocation>
        <location evidence="2">Cytoplasm</location>
    </subcellularLocation>
    <subcellularLocation>
        <location evidence="3">Mitochondrion inner membrane</location>
        <topology evidence="3">Peripheral membrane protein</topology>
    </subcellularLocation>
    <subcellularLocation>
        <location evidence="1">Nucleus</location>
    </subcellularLocation>
</comment>
<keyword evidence="7" id="KW-0378">Hydrolase</keyword>
<keyword evidence="15" id="KW-1185">Reference proteome</keyword>
<dbReference type="GO" id="GO:0017017">
    <property type="term" value="F:MAP kinase tyrosine/serine/threonine phosphatase activity"/>
    <property type="evidence" value="ECO:0007669"/>
    <property type="project" value="InterPro"/>
</dbReference>
<evidence type="ECO:0000256" key="11">
    <source>
        <dbReference type="ARBA" id="ARBA00023242"/>
    </source>
</evidence>
<evidence type="ECO:0000256" key="8">
    <source>
        <dbReference type="ARBA" id="ARBA00022912"/>
    </source>
</evidence>
<dbReference type="STRING" id="7719.ENSCINP00000016346"/>
<dbReference type="Pfam" id="PF00782">
    <property type="entry name" value="DSPc"/>
    <property type="match status" value="1"/>
</dbReference>
<sequence length="180" mass="20414">NMNSIHEITPTLYLCGVAALQNKESVLNKRIGLIVNATIDLGNQSWNGKIDIVRVPVNDVPTAQLSPYFDKVADLLHKNCQNGTRCLVHCVAGVSRSATLCIVYLMKYHRMSLRDAHTHVKSRRPFIRPNAGFWKQLVEYEKKIYGRNSVKMVQSSIGLIPDVYVAETRNMVPFFGRSRR</sequence>